<proteinExistence type="predicted"/>
<dbReference type="EMBL" id="CP045119">
    <property type="protein sequence ID" value="QIN84718.1"/>
    <property type="molecule type" value="Genomic_DNA"/>
</dbReference>
<accession>A0A6G8QE56</accession>
<reference evidence="1 2" key="1">
    <citation type="submission" date="2019-10" db="EMBL/GenBank/DDBJ databases">
        <title>Rubrobacter sp nov SCSIO 52090 isolated from a deep-sea sediment in the South China Sea.</title>
        <authorList>
            <person name="Chen R.W."/>
        </authorList>
    </citation>
    <scope>NUCLEOTIDE SEQUENCE [LARGE SCALE GENOMIC DNA]</scope>
    <source>
        <strain evidence="1 2">SCSIO 52909</strain>
    </source>
</reference>
<dbReference type="Proteomes" id="UP000501452">
    <property type="component" value="Chromosome"/>
</dbReference>
<evidence type="ECO:0000313" key="1">
    <source>
        <dbReference type="EMBL" id="QIN84718.1"/>
    </source>
</evidence>
<name>A0A6G8QE56_9ACTN</name>
<keyword evidence="2" id="KW-1185">Reference proteome</keyword>
<dbReference type="AlphaFoldDB" id="A0A6G8QE56"/>
<evidence type="ECO:0000313" key="2">
    <source>
        <dbReference type="Proteomes" id="UP000501452"/>
    </source>
</evidence>
<gene>
    <name evidence="1" type="ORF">GBA63_20235</name>
</gene>
<protein>
    <submittedName>
        <fullName evidence="1">Uncharacterized protein</fullName>
    </submittedName>
</protein>
<sequence length="106" mass="11744">MEVHTLYHDGEETLPVFSHAEEAEMFLRLGQAGDEWRVTEIRAGGLISVLYGPCACVKEVALDPLPEMVARGTVGLVTFARDRFMDHLASARRRSRSSGPDRARSS</sequence>
<organism evidence="1 2">
    <name type="scientific">Rubrobacter tropicus</name>
    <dbReference type="NCBI Taxonomy" id="2653851"/>
    <lineage>
        <taxon>Bacteria</taxon>
        <taxon>Bacillati</taxon>
        <taxon>Actinomycetota</taxon>
        <taxon>Rubrobacteria</taxon>
        <taxon>Rubrobacterales</taxon>
        <taxon>Rubrobacteraceae</taxon>
        <taxon>Rubrobacter</taxon>
    </lineage>
</organism>
<dbReference type="KEGG" id="rub:GBA63_20235"/>